<dbReference type="GO" id="GO:0004065">
    <property type="term" value="F:arylsulfatase activity"/>
    <property type="evidence" value="ECO:0007669"/>
    <property type="project" value="TreeGrafter"/>
</dbReference>
<dbReference type="PANTHER" id="PTHR42693:SF33">
    <property type="entry name" value="ARYLSULFATASE"/>
    <property type="match status" value="1"/>
</dbReference>
<dbReference type="AlphaFoldDB" id="A0A4R6HCJ1"/>
<organism evidence="6 7">
    <name type="scientific">Sunxiuqinia elliptica</name>
    <dbReference type="NCBI Taxonomy" id="655355"/>
    <lineage>
        <taxon>Bacteria</taxon>
        <taxon>Pseudomonadati</taxon>
        <taxon>Bacteroidota</taxon>
        <taxon>Bacteroidia</taxon>
        <taxon>Marinilabiliales</taxon>
        <taxon>Prolixibacteraceae</taxon>
        <taxon>Sunxiuqinia</taxon>
    </lineage>
</organism>
<evidence type="ECO:0000313" key="6">
    <source>
        <dbReference type="EMBL" id="TDO05496.1"/>
    </source>
</evidence>
<dbReference type="CDD" id="cd16143">
    <property type="entry name" value="ARS_like"/>
    <property type="match status" value="1"/>
</dbReference>
<feature type="domain" description="Sulfatase N-terminal" evidence="5">
    <location>
        <begin position="41"/>
        <end position="409"/>
    </location>
</feature>
<sequence length="507" mass="55593">MISNPIPSKGNLPKSLLFGGLAALGIMPQQGISAEKGKEQPNVIVILADDVGYGDLSCYGATKVKTPNIDQLASEGIRFTSAYAPASTCTPSRFSLITGQYAWRKNAGILPGDAPMLINPNELTLPALMQKQGYTTACVGKWHLGLGEGNPDFNQQIKPGLQTIGFDYSFIIPATNDRVPCVYLENDQVVGLESNDPIQVSFKGPVGNWPAGKEHPELLKLMYLHGHDQTIVNGISRIGYMTGGKNALWVDEHMSEDITSKAVEFIQKNKDQAFFLYFAPHTIHEPRVPNAQFKGSSECGVYGDVLQEMDWSVGQIMKALKENGLDENTLVIFSSDNGPRVEEGYRDGGLANLNGHDPAGGLRGGKYTLFEGGTRMPLISRWKGTIKPGTSDAILGYIDLFASFAELTHYKLEKGEAPDSRTAMDVILGKRSKTRHYEVLIQNNSGANAIRKGDWKFIPQQKGTSQPMLFNLKQDVAETNNLSSQYPKKVEEFETILETVKQGKGYR</sequence>
<dbReference type="SUPFAM" id="SSF53649">
    <property type="entry name" value="Alkaline phosphatase-like"/>
    <property type="match status" value="1"/>
</dbReference>
<keyword evidence="2" id="KW-0479">Metal-binding</keyword>
<dbReference type="InterPro" id="IPR024607">
    <property type="entry name" value="Sulfatase_CS"/>
</dbReference>
<evidence type="ECO:0000256" key="4">
    <source>
        <dbReference type="ARBA" id="ARBA00022837"/>
    </source>
</evidence>
<dbReference type="OrthoDB" id="9765065at2"/>
<name>A0A4R6HCJ1_9BACT</name>
<dbReference type="InterPro" id="IPR000917">
    <property type="entry name" value="Sulfatase_N"/>
</dbReference>
<dbReference type="Gene3D" id="3.40.720.10">
    <property type="entry name" value="Alkaline Phosphatase, subunit A"/>
    <property type="match status" value="1"/>
</dbReference>
<dbReference type="Proteomes" id="UP000294848">
    <property type="component" value="Unassembled WGS sequence"/>
</dbReference>
<reference evidence="6 7" key="1">
    <citation type="submission" date="2019-03" db="EMBL/GenBank/DDBJ databases">
        <title>Freshwater and sediment microbial communities from various areas in North America, analyzing microbe dynamics in response to fracking.</title>
        <authorList>
            <person name="Lamendella R."/>
        </authorList>
    </citation>
    <scope>NUCLEOTIDE SEQUENCE [LARGE SCALE GENOMIC DNA]</scope>
    <source>
        <strain evidence="6 7">114D</strain>
    </source>
</reference>
<proteinExistence type="inferred from homology"/>
<comment type="caution">
    <text evidence="6">The sequence shown here is derived from an EMBL/GenBank/DDBJ whole genome shotgun (WGS) entry which is preliminary data.</text>
</comment>
<dbReference type="PROSITE" id="PS00523">
    <property type="entry name" value="SULFATASE_1"/>
    <property type="match status" value="1"/>
</dbReference>
<evidence type="ECO:0000256" key="3">
    <source>
        <dbReference type="ARBA" id="ARBA00022801"/>
    </source>
</evidence>
<comment type="similarity">
    <text evidence="1">Belongs to the sulfatase family.</text>
</comment>
<dbReference type="EMBL" id="SNWI01000001">
    <property type="protein sequence ID" value="TDO05496.1"/>
    <property type="molecule type" value="Genomic_DNA"/>
</dbReference>
<evidence type="ECO:0000313" key="7">
    <source>
        <dbReference type="Proteomes" id="UP000294848"/>
    </source>
</evidence>
<dbReference type="RefSeq" id="WP_133463537.1">
    <property type="nucleotide sequence ID" value="NZ_SNWI01000001.1"/>
</dbReference>
<keyword evidence="4" id="KW-0106">Calcium</keyword>
<dbReference type="PROSITE" id="PS00149">
    <property type="entry name" value="SULFATASE_2"/>
    <property type="match status" value="1"/>
</dbReference>
<protein>
    <submittedName>
        <fullName evidence="6">Arylsulfatase A-like enzyme</fullName>
    </submittedName>
</protein>
<dbReference type="InterPro" id="IPR017850">
    <property type="entry name" value="Alkaline_phosphatase_core_sf"/>
</dbReference>
<evidence type="ECO:0000256" key="1">
    <source>
        <dbReference type="ARBA" id="ARBA00008779"/>
    </source>
</evidence>
<dbReference type="InterPro" id="IPR050738">
    <property type="entry name" value="Sulfatase"/>
</dbReference>
<dbReference type="PANTHER" id="PTHR42693">
    <property type="entry name" value="ARYLSULFATASE FAMILY MEMBER"/>
    <property type="match status" value="1"/>
</dbReference>
<accession>A0A4R6HCJ1</accession>
<evidence type="ECO:0000259" key="5">
    <source>
        <dbReference type="Pfam" id="PF00884"/>
    </source>
</evidence>
<dbReference type="Pfam" id="PF00884">
    <property type="entry name" value="Sulfatase"/>
    <property type="match status" value="1"/>
</dbReference>
<keyword evidence="3" id="KW-0378">Hydrolase</keyword>
<dbReference type="GO" id="GO:0046872">
    <property type="term" value="F:metal ion binding"/>
    <property type="evidence" value="ECO:0007669"/>
    <property type="project" value="UniProtKB-KW"/>
</dbReference>
<gene>
    <name evidence="6" type="ORF">DET52_101856</name>
</gene>
<dbReference type="Gene3D" id="3.30.1120.10">
    <property type="match status" value="1"/>
</dbReference>
<evidence type="ECO:0000256" key="2">
    <source>
        <dbReference type="ARBA" id="ARBA00022723"/>
    </source>
</evidence>